<dbReference type="EMBL" id="MGEJ01000013">
    <property type="protein sequence ID" value="OGL80858.1"/>
    <property type="molecule type" value="Genomic_DNA"/>
</dbReference>
<dbReference type="InterPro" id="IPR013766">
    <property type="entry name" value="Thioredoxin_domain"/>
</dbReference>
<reference evidence="2 3" key="1">
    <citation type="journal article" date="2016" name="Nat. Commun.">
        <title>Thousands of microbial genomes shed light on interconnected biogeochemical processes in an aquifer system.</title>
        <authorList>
            <person name="Anantharaman K."/>
            <person name="Brown C.T."/>
            <person name="Hug L.A."/>
            <person name="Sharon I."/>
            <person name="Castelle C.J."/>
            <person name="Probst A.J."/>
            <person name="Thomas B.C."/>
            <person name="Singh A."/>
            <person name="Wilkins M.J."/>
            <person name="Karaoz U."/>
            <person name="Brodie E.L."/>
            <person name="Williams K.H."/>
            <person name="Hubbard S.S."/>
            <person name="Banfield J.F."/>
        </authorList>
    </citation>
    <scope>NUCLEOTIDE SEQUENCE [LARGE SCALE GENOMIC DNA]</scope>
</reference>
<feature type="domain" description="Thioredoxin" evidence="1">
    <location>
        <begin position="45"/>
        <end position="106"/>
    </location>
</feature>
<dbReference type="Proteomes" id="UP000176897">
    <property type="component" value="Unassembled WGS sequence"/>
</dbReference>
<protein>
    <recommendedName>
        <fullName evidence="1">Thioredoxin domain-containing protein</fullName>
    </recommendedName>
</protein>
<dbReference type="STRING" id="1802401.A3B21_03775"/>
<evidence type="ECO:0000313" key="2">
    <source>
        <dbReference type="EMBL" id="OGL80858.1"/>
    </source>
</evidence>
<proteinExistence type="predicted"/>
<dbReference type="InterPro" id="IPR036249">
    <property type="entry name" value="Thioredoxin-like_sf"/>
</dbReference>
<dbReference type="Gene3D" id="3.40.30.10">
    <property type="entry name" value="Glutaredoxin"/>
    <property type="match status" value="1"/>
</dbReference>
<dbReference type="PANTHER" id="PTHR34573">
    <property type="entry name" value="VKC DOMAIN-CONTAINING PROTEIN"/>
    <property type="match status" value="1"/>
</dbReference>
<dbReference type="CDD" id="cd02961">
    <property type="entry name" value="PDI_a_family"/>
    <property type="match status" value="1"/>
</dbReference>
<name>A0A1F7UT11_9BACT</name>
<accession>A0A1F7UT11</accession>
<organism evidence="2 3">
    <name type="scientific">Candidatus Uhrbacteria bacterium RIFCSPLOWO2_01_FULL_47_24</name>
    <dbReference type="NCBI Taxonomy" id="1802401"/>
    <lineage>
        <taxon>Bacteria</taxon>
        <taxon>Candidatus Uhriibacteriota</taxon>
    </lineage>
</organism>
<dbReference type="SUPFAM" id="SSF52833">
    <property type="entry name" value="Thioredoxin-like"/>
    <property type="match status" value="1"/>
</dbReference>
<dbReference type="AlphaFoldDB" id="A0A1F7UT11"/>
<sequence>MRKYLYGIIALTVIISGGVWLESLSSNDAPSPLDPFAQCLAEKEVAMYGADWCPHCQKEKKEFGSAFKYVPYVECPQNPKKCLDMGVDGYPTWIFKDGRKLVGEQGLEKLARESGCVLPNEEL</sequence>
<dbReference type="PANTHER" id="PTHR34573:SF1">
    <property type="entry name" value="VITAMIN K EPOXIDE REDUCTASE DOMAIN-CONTAINING PROTEIN"/>
    <property type="match status" value="1"/>
</dbReference>
<gene>
    <name evidence="2" type="ORF">A3B21_03775</name>
</gene>
<evidence type="ECO:0000313" key="3">
    <source>
        <dbReference type="Proteomes" id="UP000176897"/>
    </source>
</evidence>
<comment type="caution">
    <text evidence="2">The sequence shown here is derived from an EMBL/GenBank/DDBJ whole genome shotgun (WGS) entry which is preliminary data.</text>
</comment>
<dbReference type="Pfam" id="PF00085">
    <property type="entry name" value="Thioredoxin"/>
    <property type="match status" value="1"/>
</dbReference>
<evidence type="ECO:0000259" key="1">
    <source>
        <dbReference type="Pfam" id="PF00085"/>
    </source>
</evidence>